<proteinExistence type="predicted"/>
<comment type="caution">
    <text evidence="2">The sequence shown here is derived from an EMBL/GenBank/DDBJ whole genome shotgun (WGS) entry which is preliminary data.</text>
</comment>
<dbReference type="AlphaFoldDB" id="A0A852V5Y0"/>
<gene>
    <name evidence="2" type="ORF">HDF08_000400</name>
</gene>
<keyword evidence="1" id="KW-0472">Membrane</keyword>
<sequence>MHSEIHGTSSKSKRDEVALTMSAASMENECAKYLTLFSVFVLLLCLPFGLRWKSDLRRGGVFSNQGPPSIDPGRFIGK</sequence>
<name>A0A852V5Y0_9BACT</name>
<keyword evidence="1" id="KW-1133">Transmembrane helix</keyword>
<evidence type="ECO:0000313" key="2">
    <source>
        <dbReference type="EMBL" id="NYF88333.1"/>
    </source>
</evidence>
<protein>
    <submittedName>
        <fullName evidence="2">Uncharacterized protein</fullName>
    </submittedName>
</protein>
<feature type="transmembrane region" description="Helical" evidence="1">
    <location>
        <begin position="31"/>
        <end position="50"/>
    </location>
</feature>
<accession>A0A852V5Y0</accession>
<dbReference type="Proteomes" id="UP000564385">
    <property type="component" value="Unassembled WGS sequence"/>
</dbReference>
<organism evidence="2 3">
    <name type="scientific">Tunturiibacter lichenicola</name>
    <dbReference type="NCBI Taxonomy" id="2051959"/>
    <lineage>
        <taxon>Bacteria</taxon>
        <taxon>Pseudomonadati</taxon>
        <taxon>Acidobacteriota</taxon>
        <taxon>Terriglobia</taxon>
        <taxon>Terriglobales</taxon>
        <taxon>Acidobacteriaceae</taxon>
        <taxon>Tunturiibacter</taxon>
    </lineage>
</organism>
<keyword evidence="1" id="KW-0812">Transmembrane</keyword>
<reference evidence="2 3" key="1">
    <citation type="submission" date="2020-07" db="EMBL/GenBank/DDBJ databases">
        <title>Genomic Encyclopedia of Type Strains, Phase IV (KMG-V): Genome sequencing to study the core and pangenomes of soil and plant-associated prokaryotes.</title>
        <authorList>
            <person name="Whitman W."/>
        </authorList>
    </citation>
    <scope>NUCLEOTIDE SEQUENCE [LARGE SCALE GENOMIC DNA]</scope>
    <source>
        <strain evidence="2 3">M8UP22</strain>
    </source>
</reference>
<dbReference type="EMBL" id="JACCCU010000001">
    <property type="protein sequence ID" value="NYF88333.1"/>
    <property type="molecule type" value="Genomic_DNA"/>
</dbReference>
<evidence type="ECO:0000313" key="3">
    <source>
        <dbReference type="Proteomes" id="UP000564385"/>
    </source>
</evidence>
<evidence type="ECO:0000256" key="1">
    <source>
        <dbReference type="SAM" id="Phobius"/>
    </source>
</evidence>